<dbReference type="NCBIfam" id="TIGR00061">
    <property type="entry name" value="L21"/>
    <property type="match status" value="1"/>
</dbReference>
<dbReference type="AlphaFoldDB" id="A0A926DNM5"/>
<sequence>MYAIIQTGGKQYKVSEGDVIYVEKLGVADDETVTFNEVLAVGEGGSLKVGAPTVDGASVTAKTLVAEGKSKKIIVFKYKPKKGYKKKQGHRQPYTKVVIEKINA</sequence>
<comment type="similarity">
    <text evidence="1 6 7">Belongs to the bacterial ribosomal protein bL21 family.</text>
</comment>
<dbReference type="Pfam" id="PF00829">
    <property type="entry name" value="Ribosomal_L21p"/>
    <property type="match status" value="1"/>
</dbReference>
<dbReference type="EMBL" id="JACRSU010000003">
    <property type="protein sequence ID" value="MBC8541273.1"/>
    <property type="molecule type" value="Genomic_DNA"/>
</dbReference>
<keyword evidence="5 6" id="KW-0687">Ribonucleoprotein</keyword>
<organism evidence="8 9">
    <name type="scientific">Congzhengia minquanensis</name>
    <dbReference type="NCBI Taxonomy" id="2763657"/>
    <lineage>
        <taxon>Bacteria</taxon>
        <taxon>Bacillati</taxon>
        <taxon>Bacillota</taxon>
        <taxon>Clostridia</taxon>
        <taxon>Eubacteriales</taxon>
        <taxon>Oscillospiraceae</taxon>
        <taxon>Congzhengia</taxon>
    </lineage>
</organism>
<keyword evidence="4 6" id="KW-0689">Ribosomal protein</keyword>
<dbReference type="RefSeq" id="WP_249313307.1">
    <property type="nucleotide sequence ID" value="NZ_JACRSU010000003.1"/>
</dbReference>
<keyword evidence="2 6" id="KW-0699">rRNA-binding</keyword>
<protein>
    <recommendedName>
        <fullName evidence="6">Large ribosomal subunit protein bL21</fullName>
    </recommendedName>
</protein>
<comment type="function">
    <text evidence="6 7">This protein binds to 23S rRNA in the presence of protein L20.</text>
</comment>
<evidence type="ECO:0000256" key="5">
    <source>
        <dbReference type="ARBA" id="ARBA00023274"/>
    </source>
</evidence>
<reference evidence="8" key="1">
    <citation type="submission" date="2020-08" db="EMBL/GenBank/DDBJ databases">
        <title>Genome public.</title>
        <authorList>
            <person name="Liu C."/>
            <person name="Sun Q."/>
        </authorList>
    </citation>
    <scope>NUCLEOTIDE SEQUENCE</scope>
    <source>
        <strain evidence="8">H8</strain>
    </source>
</reference>
<dbReference type="InterPro" id="IPR028909">
    <property type="entry name" value="bL21-like"/>
</dbReference>
<dbReference type="PROSITE" id="PS01169">
    <property type="entry name" value="RIBOSOMAL_L21"/>
    <property type="match status" value="1"/>
</dbReference>
<evidence type="ECO:0000313" key="8">
    <source>
        <dbReference type="EMBL" id="MBC8541273.1"/>
    </source>
</evidence>
<dbReference type="GO" id="GO:1990904">
    <property type="term" value="C:ribonucleoprotein complex"/>
    <property type="evidence" value="ECO:0007669"/>
    <property type="project" value="UniProtKB-KW"/>
</dbReference>
<evidence type="ECO:0000256" key="2">
    <source>
        <dbReference type="ARBA" id="ARBA00022730"/>
    </source>
</evidence>
<accession>A0A926DNM5</accession>
<dbReference type="GO" id="GO:0005840">
    <property type="term" value="C:ribosome"/>
    <property type="evidence" value="ECO:0007669"/>
    <property type="project" value="UniProtKB-KW"/>
</dbReference>
<evidence type="ECO:0000256" key="6">
    <source>
        <dbReference type="HAMAP-Rule" id="MF_01363"/>
    </source>
</evidence>
<keyword evidence="3 6" id="KW-0694">RNA-binding</keyword>
<dbReference type="GO" id="GO:0019843">
    <property type="term" value="F:rRNA binding"/>
    <property type="evidence" value="ECO:0007669"/>
    <property type="project" value="UniProtKB-UniRule"/>
</dbReference>
<dbReference type="HAMAP" id="MF_01363">
    <property type="entry name" value="Ribosomal_bL21"/>
    <property type="match status" value="1"/>
</dbReference>
<dbReference type="GO" id="GO:0005737">
    <property type="term" value="C:cytoplasm"/>
    <property type="evidence" value="ECO:0007669"/>
    <property type="project" value="UniProtKB-ARBA"/>
</dbReference>
<dbReference type="GO" id="GO:0006412">
    <property type="term" value="P:translation"/>
    <property type="evidence" value="ECO:0007669"/>
    <property type="project" value="UniProtKB-UniRule"/>
</dbReference>
<comment type="subunit">
    <text evidence="6">Part of the 50S ribosomal subunit. Contacts protein L20.</text>
</comment>
<dbReference type="PANTHER" id="PTHR21349">
    <property type="entry name" value="50S RIBOSOMAL PROTEIN L21"/>
    <property type="match status" value="1"/>
</dbReference>
<proteinExistence type="inferred from homology"/>
<dbReference type="PANTHER" id="PTHR21349:SF0">
    <property type="entry name" value="LARGE RIBOSOMAL SUBUNIT PROTEIN BL21M"/>
    <property type="match status" value="1"/>
</dbReference>
<dbReference type="GO" id="GO:0003735">
    <property type="term" value="F:structural constituent of ribosome"/>
    <property type="evidence" value="ECO:0007669"/>
    <property type="project" value="InterPro"/>
</dbReference>
<dbReference type="InterPro" id="IPR018258">
    <property type="entry name" value="Ribosomal_bL21_CS"/>
</dbReference>
<gene>
    <name evidence="6 8" type="primary">rplU</name>
    <name evidence="8" type="ORF">H8698_09830</name>
</gene>
<name>A0A926DNM5_9FIRM</name>
<evidence type="ECO:0000256" key="4">
    <source>
        <dbReference type="ARBA" id="ARBA00022980"/>
    </source>
</evidence>
<dbReference type="InterPro" id="IPR001787">
    <property type="entry name" value="Ribosomal_bL21"/>
</dbReference>
<comment type="caution">
    <text evidence="8">The sequence shown here is derived from an EMBL/GenBank/DDBJ whole genome shotgun (WGS) entry which is preliminary data.</text>
</comment>
<dbReference type="InterPro" id="IPR036164">
    <property type="entry name" value="bL21-like_sf"/>
</dbReference>
<dbReference type="SUPFAM" id="SSF141091">
    <property type="entry name" value="L21p-like"/>
    <property type="match status" value="1"/>
</dbReference>
<keyword evidence="9" id="KW-1185">Reference proteome</keyword>
<evidence type="ECO:0000256" key="7">
    <source>
        <dbReference type="RuleBase" id="RU000562"/>
    </source>
</evidence>
<evidence type="ECO:0000313" key="9">
    <source>
        <dbReference type="Proteomes" id="UP000611762"/>
    </source>
</evidence>
<evidence type="ECO:0000256" key="1">
    <source>
        <dbReference type="ARBA" id="ARBA00008563"/>
    </source>
</evidence>
<evidence type="ECO:0000256" key="3">
    <source>
        <dbReference type="ARBA" id="ARBA00022884"/>
    </source>
</evidence>
<dbReference type="Proteomes" id="UP000611762">
    <property type="component" value="Unassembled WGS sequence"/>
</dbReference>